<evidence type="ECO:0000313" key="2">
    <source>
        <dbReference type="EMBL" id="AFM03858.1"/>
    </source>
</evidence>
<feature type="domain" description="Nucleotidyl transferase" evidence="1">
    <location>
        <begin position="2"/>
        <end position="237"/>
    </location>
</feature>
<sequence>MKAIIPVAGAGTRLRPHTHTQPKPLVPIAGKPILGHIIDNLYENGIRNFLFVIGYLGNKIEEYVVNTYKDAINTEFVLQEPRIGSAHALWIARDFIKDEKELLIVLGDTIVEMNYTNFFGIKNSVVAVRKVDNPRIFGIIEPDKHGVIKKLIEKPRIPKSNLALVGAYKIANVPLLLDSIKTIMSHSASANSSWEYHLTDALMEMVNQDEKITFMEVDNWFDCGKKDTLLEANASLLRRHGFETSISTDYPNCIIIQPVRFGKQCKLENSIIGPNVTIGDHTSISNSIIQSSIIGSFSELSHATLNRSIIGSDSSLKGLVQSLNIGDSTEINFTSNE</sequence>
<name>I4AIS3_BERLS</name>
<evidence type="ECO:0000313" key="3">
    <source>
        <dbReference type="Proteomes" id="UP000006054"/>
    </source>
</evidence>
<dbReference type="HOGENOM" id="CLU_029499_0_1_10"/>
<reference evidence="3" key="1">
    <citation type="submission" date="2012-06" db="EMBL/GenBank/DDBJ databases">
        <title>The complete genome of Flexibacter litoralis DSM 6794.</title>
        <authorList>
            <person name="Lucas S."/>
            <person name="Copeland A."/>
            <person name="Lapidus A."/>
            <person name="Glavina del Rio T."/>
            <person name="Dalin E."/>
            <person name="Tice H."/>
            <person name="Bruce D."/>
            <person name="Goodwin L."/>
            <person name="Pitluck S."/>
            <person name="Peters L."/>
            <person name="Ovchinnikova G."/>
            <person name="Lu M."/>
            <person name="Kyrpides N."/>
            <person name="Mavromatis K."/>
            <person name="Ivanova N."/>
            <person name="Brettin T."/>
            <person name="Detter J.C."/>
            <person name="Han C."/>
            <person name="Larimer F."/>
            <person name="Land M."/>
            <person name="Hauser L."/>
            <person name="Markowitz V."/>
            <person name="Cheng J.-F."/>
            <person name="Hugenholtz P."/>
            <person name="Woyke T."/>
            <person name="Wu D."/>
            <person name="Spring S."/>
            <person name="Lang E."/>
            <person name="Kopitz M."/>
            <person name="Brambilla E."/>
            <person name="Klenk H.-P."/>
            <person name="Eisen J.A."/>
        </authorList>
    </citation>
    <scope>NUCLEOTIDE SEQUENCE [LARGE SCALE GENOMIC DNA]</scope>
    <source>
        <strain evidence="3">ATCC 23117 / DSM 6794 / NBRC 15988 / NCIMB 1366 / Sio-4</strain>
    </source>
</reference>
<accession>I4AIS3</accession>
<evidence type="ECO:0000259" key="1">
    <source>
        <dbReference type="Pfam" id="PF00483"/>
    </source>
</evidence>
<dbReference type="Gene3D" id="3.90.550.10">
    <property type="entry name" value="Spore Coat Polysaccharide Biosynthesis Protein SpsA, Chain A"/>
    <property type="match status" value="1"/>
</dbReference>
<dbReference type="InterPro" id="IPR029044">
    <property type="entry name" value="Nucleotide-diphossugar_trans"/>
</dbReference>
<keyword evidence="3" id="KW-1185">Reference proteome</keyword>
<organism evidence="2 3">
    <name type="scientific">Bernardetia litoralis (strain ATCC 23117 / DSM 6794 / NBRC 15988 / NCIMB 1366 / Fx l1 / Sio-4)</name>
    <name type="common">Flexibacter litoralis</name>
    <dbReference type="NCBI Taxonomy" id="880071"/>
    <lineage>
        <taxon>Bacteria</taxon>
        <taxon>Pseudomonadati</taxon>
        <taxon>Bacteroidota</taxon>
        <taxon>Cytophagia</taxon>
        <taxon>Cytophagales</taxon>
        <taxon>Bernardetiaceae</taxon>
        <taxon>Bernardetia</taxon>
    </lineage>
</organism>
<dbReference type="AlphaFoldDB" id="I4AIS3"/>
<dbReference type="RefSeq" id="WP_014797315.1">
    <property type="nucleotide sequence ID" value="NC_018018.1"/>
</dbReference>
<protein>
    <submittedName>
        <fullName evidence="2">dTDP-glucose pyrophosphorylase</fullName>
    </submittedName>
</protein>
<dbReference type="InterPro" id="IPR005835">
    <property type="entry name" value="NTP_transferase_dom"/>
</dbReference>
<dbReference type="Proteomes" id="UP000006054">
    <property type="component" value="Chromosome"/>
</dbReference>
<dbReference type="OrthoDB" id="9803871at2"/>
<dbReference type="KEGG" id="fli:Fleli_1431"/>
<dbReference type="eggNOG" id="COG1209">
    <property type="taxonomic scope" value="Bacteria"/>
</dbReference>
<dbReference type="PATRIC" id="fig|880071.3.peg.1407"/>
<dbReference type="EMBL" id="CP003345">
    <property type="protein sequence ID" value="AFM03858.1"/>
    <property type="molecule type" value="Genomic_DNA"/>
</dbReference>
<dbReference type="CDD" id="cd04181">
    <property type="entry name" value="NTP_transferase"/>
    <property type="match status" value="1"/>
</dbReference>
<dbReference type="PANTHER" id="PTHR42883">
    <property type="entry name" value="GLUCOSE-1-PHOSPHATE THYMIDYLTRANSFERASE"/>
    <property type="match status" value="1"/>
</dbReference>
<dbReference type="STRING" id="880071.Fleli_1431"/>
<dbReference type="SUPFAM" id="SSF53448">
    <property type="entry name" value="Nucleotide-diphospho-sugar transferases"/>
    <property type="match status" value="1"/>
</dbReference>
<dbReference type="Gene3D" id="2.160.10.10">
    <property type="entry name" value="Hexapeptide repeat proteins"/>
    <property type="match status" value="1"/>
</dbReference>
<dbReference type="PANTHER" id="PTHR42883:SF2">
    <property type="entry name" value="THYMIDYLYLTRANSFERASE"/>
    <property type="match status" value="1"/>
</dbReference>
<proteinExistence type="predicted"/>
<dbReference type="Pfam" id="PF00483">
    <property type="entry name" value="NTP_transferase"/>
    <property type="match status" value="1"/>
</dbReference>
<gene>
    <name evidence="2" type="ordered locus">Fleli_1431</name>
</gene>